<protein>
    <submittedName>
        <fullName evidence="2">Uncharacterized protein</fullName>
    </submittedName>
</protein>
<name>A0A645IXV0_9ZZZZ</name>
<evidence type="ECO:0000313" key="2">
    <source>
        <dbReference type="EMBL" id="MPN53204.1"/>
    </source>
</evidence>
<feature type="region of interest" description="Disordered" evidence="1">
    <location>
        <begin position="1"/>
        <end position="25"/>
    </location>
</feature>
<feature type="region of interest" description="Disordered" evidence="1">
    <location>
        <begin position="92"/>
        <end position="121"/>
    </location>
</feature>
<evidence type="ECO:0000256" key="1">
    <source>
        <dbReference type="SAM" id="MobiDB-lite"/>
    </source>
</evidence>
<reference evidence="2" key="1">
    <citation type="submission" date="2019-08" db="EMBL/GenBank/DDBJ databases">
        <authorList>
            <person name="Kucharzyk K."/>
            <person name="Murdoch R.W."/>
            <person name="Higgins S."/>
            <person name="Loffler F."/>
        </authorList>
    </citation>
    <scope>NUCLEOTIDE SEQUENCE</scope>
</reference>
<proteinExistence type="predicted"/>
<feature type="compositionally biased region" description="Basic and acidic residues" evidence="1">
    <location>
        <begin position="94"/>
        <end position="114"/>
    </location>
</feature>
<comment type="caution">
    <text evidence="2">The sequence shown here is derived from an EMBL/GenBank/DDBJ whole genome shotgun (WGS) entry which is preliminary data.</text>
</comment>
<dbReference type="AlphaFoldDB" id="A0A645IXV0"/>
<accession>A0A645IXV0</accession>
<sequence>MSGTPQGLFPMKSPASAGEPDKAMCSGWTAMSQPIRKEKRSAVRIPLFLPAAPQPPNTCRRVSTVIEREDNSHESNDFPVFPAVRGIASGGHSIHADQRLHSGDGRGKKPERKGNPVFLRGPVEVRHVPEFSALLDRPSALLGSRHSSSGTQVRLHDPPEFYDRRRSAPEI</sequence>
<organism evidence="2">
    <name type="scientific">bioreactor metagenome</name>
    <dbReference type="NCBI Taxonomy" id="1076179"/>
    <lineage>
        <taxon>unclassified sequences</taxon>
        <taxon>metagenomes</taxon>
        <taxon>ecological metagenomes</taxon>
    </lineage>
</organism>
<dbReference type="EMBL" id="VSSQ01120082">
    <property type="protein sequence ID" value="MPN53204.1"/>
    <property type="molecule type" value="Genomic_DNA"/>
</dbReference>
<feature type="compositionally biased region" description="Basic and acidic residues" evidence="1">
    <location>
        <begin position="154"/>
        <end position="171"/>
    </location>
</feature>
<feature type="region of interest" description="Disordered" evidence="1">
    <location>
        <begin position="141"/>
        <end position="171"/>
    </location>
</feature>
<gene>
    <name evidence="2" type="ORF">SDC9_200868</name>
</gene>